<comment type="caution">
    <text evidence="1">The sequence shown here is derived from an EMBL/GenBank/DDBJ whole genome shotgun (WGS) entry which is preliminary data.</text>
</comment>
<dbReference type="OrthoDB" id="8478178at2"/>
<dbReference type="AlphaFoldDB" id="A0A3A9K665"/>
<dbReference type="RefSeq" id="WP_110938405.1">
    <property type="nucleotide sequence ID" value="NZ_KZ614147.1"/>
</dbReference>
<evidence type="ECO:0000313" key="2">
    <source>
        <dbReference type="Proteomes" id="UP000281498"/>
    </source>
</evidence>
<gene>
    <name evidence="1" type="ORF">CR203_06105</name>
</gene>
<reference evidence="1 2" key="1">
    <citation type="submission" date="2017-10" db="EMBL/GenBank/DDBJ databases">
        <title>Bacillus sp. nov., a halophilic bacterium isolated from a Keqin Lake.</title>
        <authorList>
            <person name="Wang H."/>
        </authorList>
    </citation>
    <scope>NUCLEOTIDE SEQUENCE [LARGE SCALE GENOMIC DNA]</scope>
    <source>
        <strain evidence="1 2">KCTC 13187</strain>
    </source>
</reference>
<proteinExistence type="predicted"/>
<name>A0A3A9K665_9BACI</name>
<protein>
    <submittedName>
        <fullName evidence="1">Uncharacterized protein</fullName>
    </submittedName>
</protein>
<dbReference type="Proteomes" id="UP000281498">
    <property type="component" value="Unassembled WGS sequence"/>
</dbReference>
<keyword evidence="2" id="KW-1185">Reference proteome</keyword>
<sequence length="85" mass="9834">MEFWSAEQLKEDFEIVVSFYQTEIGNNMYSCRNHAVIRRKGHANQEQPDAVVVMANPGSCPHRLNVGEDVKFELELLIKRIIKQS</sequence>
<accession>A0A3A9K665</accession>
<organism evidence="1 2">
    <name type="scientific">Salipaludibacillus neizhouensis</name>
    <dbReference type="NCBI Taxonomy" id="885475"/>
    <lineage>
        <taxon>Bacteria</taxon>
        <taxon>Bacillati</taxon>
        <taxon>Bacillota</taxon>
        <taxon>Bacilli</taxon>
        <taxon>Bacillales</taxon>
        <taxon>Bacillaceae</taxon>
    </lineage>
</organism>
<evidence type="ECO:0000313" key="1">
    <source>
        <dbReference type="EMBL" id="RKL68067.1"/>
    </source>
</evidence>
<dbReference type="EMBL" id="PDOE01000002">
    <property type="protein sequence ID" value="RKL68067.1"/>
    <property type="molecule type" value="Genomic_DNA"/>
</dbReference>